<evidence type="ECO:0000256" key="1">
    <source>
        <dbReference type="SAM" id="MobiDB-lite"/>
    </source>
</evidence>
<dbReference type="Proteomes" id="UP000682733">
    <property type="component" value="Unassembled WGS sequence"/>
</dbReference>
<dbReference type="EMBL" id="CAJNOK010030562">
    <property type="protein sequence ID" value="CAF1461530.1"/>
    <property type="molecule type" value="Genomic_DNA"/>
</dbReference>
<reference evidence="2" key="1">
    <citation type="submission" date="2021-02" db="EMBL/GenBank/DDBJ databases">
        <authorList>
            <person name="Nowell W R."/>
        </authorList>
    </citation>
    <scope>NUCLEOTIDE SEQUENCE</scope>
</reference>
<evidence type="ECO:0000313" key="3">
    <source>
        <dbReference type="EMBL" id="CAF4261220.1"/>
    </source>
</evidence>
<feature type="region of interest" description="Disordered" evidence="1">
    <location>
        <begin position="54"/>
        <end position="109"/>
    </location>
</feature>
<comment type="caution">
    <text evidence="2">The sequence shown here is derived from an EMBL/GenBank/DDBJ whole genome shotgun (WGS) entry which is preliminary data.</text>
</comment>
<protein>
    <submittedName>
        <fullName evidence="2">Uncharacterized protein</fullName>
    </submittedName>
</protein>
<name>A0A8S2FGF0_9BILA</name>
<dbReference type="EMBL" id="CAJOBA010053056">
    <property type="protein sequence ID" value="CAF4261220.1"/>
    <property type="molecule type" value="Genomic_DNA"/>
</dbReference>
<dbReference type="Proteomes" id="UP000677228">
    <property type="component" value="Unassembled WGS sequence"/>
</dbReference>
<evidence type="ECO:0000313" key="4">
    <source>
        <dbReference type="Proteomes" id="UP000677228"/>
    </source>
</evidence>
<organism evidence="2 4">
    <name type="scientific">Didymodactylos carnosus</name>
    <dbReference type="NCBI Taxonomy" id="1234261"/>
    <lineage>
        <taxon>Eukaryota</taxon>
        <taxon>Metazoa</taxon>
        <taxon>Spiralia</taxon>
        <taxon>Gnathifera</taxon>
        <taxon>Rotifera</taxon>
        <taxon>Eurotatoria</taxon>
        <taxon>Bdelloidea</taxon>
        <taxon>Philodinida</taxon>
        <taxon>Philodinidae</taxon>
        <taxon>Didymodactylos</taxon>
    </lineage>
</organism>
<proteinExistence type="predicted"/>
<evidence type="ECO:0000313" key="2">
    <source>
        <dbReference type="EMBL" id="CAF1461530.1"/>
    </source>
</evidence>
<sequence>MGPPLPIHRPGKLLLSHERTAFEKCAGAPSVGKLPLLSSVSVVRSDKNILQACQDHKETEEDGVDSTEEKSESIDKNEDKACTLAPRKKKKSVGTSSGDTSEFEETDHYEYQRIKGSNLSQQSTSITKLTESEIVTIRKTKAKAAAILGQQTNSNLNKEIAPLSVTETRTASENEASSSTTGNMVTMTSDPSYHFELLVQSTTSSALLFSQQNLKQKYNDLVIVHMTLQNKYEKVQDVLKEAQAKVAPLPNAGAIEWLKEMTAFLNEERMTDDMLADLSSRIQVSGSTLLECCQSKTGTTTCISDVHFRT</sequence>
<gene>
    <name evidence="2" type="ORF">OVA965_LOCUS35261</name>
    <name evidence="3" type="ORF">TMI583_LOCUS36549</name>
</gene>
<feature type="compositionally biased region" description="Basic and acidic residues" evidence="1">
    <location>
        <begin position="67"/>
        <end position="81"/>
    </location>
</feature>
<dbReference type="AlphaFoldDB" id="A0A8S2FGF0"/>
<accession>A0A8S2FGF0</accession>